<dbReference type="EMBL" id="JBGBPQ010000001">
    <property type="protein sequence ID" value="KAL1529357.1"/>
    <property type="molecule type" value="Genomic_DNA"/>
</dbReference>
<dbReference type="InterPro" id="IPR011129">
    <property type="entry name" value="CSD"/>
</dbReference>
<dbReference type="PANTHER" id="PTHR46565">
    <property type="entry name" value="COLD SHOCK DOMAIN PROTEIN 2"/>
    <property type="match status" value="1"/>
</dbReference>
<keyword evidence="3" id="KW-1185">Reference proteome</keyword>
<dbReference type="InterPro" id="IPR012340">
    <property type="entry name" value="NA-bd_OB-fold"/>
</dbReference>
<accession>A0AB34K7I0</accession>
<dbReference type="GO" id="GO:0003676">
    <property type="term" value="F:nucleic acid binding"/>
    <property type="evidence" value="ECO:0007669"/>
    <property type="project" value="InterPro"/>
</dbReference>
<comment type="caution">
    <text evidence="2">The sequence shown here is derived from an EMBL/GenBank/DDBJ whole genome shotgun (WGS) entry which is preliminary data.</text>
</comment>
<protein>
    <recommendedName>
        <fullName evidence="1">CSD domain-containing protein</fullName>
    </recommendedName>
</protein>
<proteinExistence type="predicted"/>
<dbReference type="Gene3D" id="2.40.50.140">
    <property type="entry name" value="Nucleic acid-binding proteins"/>
    <property type="match status" value="1"/>
</dbReference>
<reference evidence="2 3" key="1">
    <citation type="journal article" date="2024" name="Science">
        <title>Giant polyketide synthase enzymes in the biosynthesis of giant marine polyether toxins.</title>
        <authorList>
            <person name="Fallon T.R."/>
            <person name="Shende V.V."/>
            <person name="Wierzbicki I.H."/>
            <person name="Pendleton A.L."/>
            <person name="Watervoot N.F."/>
            <person name="Auber R.P."/>
            <person name="Gonzalez D.J."/>
            <person name="Wisecaver J.H."/>
            <person name="Moore B.S."/>
        </authorList>
    </citation>
    <scope>NUCLEOTIDE SEQUENCE [LARGE SCALE GENOMIC DNA]</scope>
    <source>
        <strain evidence="2 3">12B1</strain>
    </source>
</reference>
<dbReference type="PROSITE" id="PS51857">
    <property type="entry name" value="CSD_2"/>
    <property type="match status" value="1"/>
</dbReference>
<evidence type="ECO:0000313" key="3">
    <source>
        <dbReference type="Proteomes" id="UP001515480"/>
    </source>
</evidence>
<dbReference type="AlphaFoldDB" id="A0AB34K7I0"/>
<feature type="domain" description="CSD" evidence="1">
    <location>
        <begin position="8"/>
        <end position="72"/>
    </location>
</feature>
<dbReference type="InterPro" id="IPR002059">
    <property type="entry name" value="CSP_DNA-bd"/>
</dbReference>
<dbReference type="Pfam" id="PF00313">
    <property type="entry name" value="CSD"/>
    <property type="match status" value="1"/>
</dbReference>
<dbReference type="SMART" id="SM00357">
    <property type="entry name" value="CSP"/>
    <property type="match status" value="1"/>
</dbReference>
<dbReference type="PANTHER" id="PTHR46565:SF20">
    <property type="entry name" value="COLD SHOCK DOMAIN-CONTAINING PROTEIN 4"/>
    <property type="match status" value="1"/>
</dbReference>
<organism evidence="2 3">
    <name type="scientific">Prymnesium parvum</name>
    <name type="common">Toxic golden alga</name>
    <dbReference type="NCBI Taxonomy" id="97485"/>
    <lineage>
        <taxon>Eukaryota</taxon>
        <taxon>Haptista</taxon>
        <taxon>Haptophyta</taxon>
        <taxon>Prymnesiophyceae</taxon>
        <taxon>Prymnesiales</taxon>
        <taxon>Prymnesiaceae</taxon>
        <taxon>Prymnesium</taxon>
    </lineage>
</organism>
<evidence type="ECO:0000259" key="1">
    <source>
        <dbReference type="PROSITE" id="PS51857"/>
    </source>
</evidence>
<gene>
    <name evidence="2" type="ORF">AB1Y20_000309</name>
</gene>
<dbReference type="Proteomes" id="UP001515480">
    <property type="component" value="Unassembled WGS sequence"/>
</dbReference>
<dbReference type="InterPro" id="IPR019844">
    <property type="entry name" value="CSD_CS"/>
</dbReference>
<dbReference type="PROSITE" id="PS00352">
    <property type="entry name" value="CSD_1"/>
    <property type="match status" value="1"/>
</dbReference>
<dbReference type="SUPFAM" id="SSF50249">
    <property type="entry name" value="Nucleic acid-binding proteins"/>
    <property type="match status" value="1"/>
</dbReference>
<name>A0AB34K7I0_PRYPA</name>
<evidence type="ECO:0000313" key="2">
    <source>
        <dbReference type="EMBL" id="KAL1529357.1"/>
    </source>
</evidence>
<sequence length="244" mass="24443">MAEGNATRLTGSVSRWTDRGFGFITPGDGGEDLFCHFSDIQDGNALEEGAAVEFVKVYDERKGKERAEQVTGGITVDAGNAIVGLPAASLILMVAGVDLRTAAAVAAAASAVVVVAVASATTGRKANAPVDHLAASCTKKVGAASAVDMEVEDTAASAAAAASLEGPVLAAASVAASAVDVGTVDKVNKETDMQGGATADPLRKVAAASVAVATLPRSVFPATDIAPMVLRPRLPDGEAVWLKA</sequence>